<dbReference type="PRINTS" id="PR00834">
    <property type="entry name" value="PROTEASES2C"/>
</dbReference>
<dbReference type="Pfam" id="PF13180">
    <property type="entry name" value="PDZ_2"/>
    <property type="match status" value="1"/>
</dbReference>
<dbReference type="InterPro" id="IPR036034">
    <property type="entry name" value="PDZ_sf"/>
</dbReference>
<dbReference type="Gene3D" id="2.30.42.10">
    <property type="match status" value="1"/>
</dbReference>
<evidence type="ECO:0000313" key="7">
    <source>
        <dbReference type="Proteomes" id="UP000230088"/>
    </source>
</evidence>
<dbReference type="SUPFAM" id="SSF50156">
    <property type="entry name" value="PDZ domain-like"/>
    <property type="match status" value="1"/>
</dbReference>
<keyword evidence="4" id="KW-1133">Transmembrane helix</keyword>
<comment type="caution">
    <text evidence="6">The sequence shown here is derived from an EMBL/GenBank/DDBJ whole genome shotgun (WGS) entry which is preliminary data.</text>
</comment>
<evidence type="ECO:0000256" key="4">
    <source>
        <dbReference type="SAM" id="Phobius"/>
    </source>
</evidence>
<dbReference type="InterPro" id="IPR051201">
    <property type="entry name" value="Chloro_Bact_Ser_Proteases"/>
</dbReference>
<proteinExistence type="inferred from homology"/>
<evidence type="ECO:0000256" key="2">
    <source>
        <dbReference type="ARBA" id="ARBA00022670"/>
    </source>
</evidence>
<dbReference type="Pfam" id="PF13365">
    <property type="entry name" value="Trypsin_2"/>
    <property type="match status" value="1"/>
</dbReference>
<dbReference type="PANTHER" id="PTHR43343:SF3">
    <property type="entry name" value="PROTEASE DO-LIKE 8, CHLOROPLASTIC"/>
    <property type="match status" value="1"/>
</dbReference>
<dbReference type="InterPro" id="IPR001940">
    <property type="entry name" value="Peptidase_S1C"/>
</dbReference>
<keyword evidence="4" id="KW-0472">Membrane</keyword>
<feature type="domain" description="PDZ" evidence="5">
    <location>
        <begin position="347"/>
        <end position="436"/>
    </location>
</feature>
<reference evidence="7" key="1">
    <citation type="submission" date="2017-09" db="EMBL/GenBank/DDBJ databases">
        <title>Depth-based differentiation of microbial function through sediment-hosted aquifers and enrichment of novel symbionts in the deep terrestrial subsurface.</title>
        <authorList>
            <person name="Probst A.J."/>
            <person name="Ladd B."/>
            <person name="Jarett J.K."/>
            <person name="Geller-Mcgrath D.E."/>
            <person name="Sieber C.M.K."/>
            <person name="Emerson J.B."/>
            <person name="Anantharaman K."/>
            <person name="Thomas B.C."/>
            <person name="Malmstrom R."/>
            <person name="Stieglmeier M."/>
            <person name="Klingl A."/>
            <person name="Woyke T."/>
            <person name="Ryan C.M."/>
            <person name="Banfield J.F."/>
        </authorList>
    </citation>
    <scope>NUCLEOTIDE SEQUENCE [LARGE SCALE GENOMIC DNA]</scope>
</reference>
<dbReference type="PANTHER" id="PTHR43343">
    <property type="entry name" value="PEPTIDASE S12"/>
    <property type="match status" value="1"/>
</dbReference>
<keyword evidence="3" id="KW-0378">Hydrolase</keyword>
<dbReference type="GO" id="GO:0004252">
    <property type="term" value="F:serine-type endopeptidase activity"/>
    <property type="evidence" value="ECO:0007669"/>
    <property type="project" value="InterPro"/>
</dbReference>
<sequence length="450" mass="49592">MSLYQLPKFEFPKLAKPIFRPFWKNKAFWLVLLIIFISSLFGFLAGVLSGNFLYFKIRDELSRLNIYLSNPQIIEKEKIVGKEPVYLPQTSQEEAIIKVVKEASQAVVSIVITKDAPKLELYYESPFKEFEQFFGQPFELKIPKYKQEGTEKKEIGGGTGFIISEDGMVLTNAHVVSDKEADYTVLTNDGKKYPAKVLARDTLRDLAVLKIEGEKKLDEQGNLILNPFPTVKLGDSAQLQIGQTVIAIGNALGEFRNTVSVGVISGLGRTVTAGGGGMVETQEDVIQTDAAINRGNSGGPLLNLKGEVIGVNFAMGEQAQSIGFTIPINKAKKDIEDVKKSGKISFPFLGVRYVLINEKIQKENNLPVDYGALVQKGDGGEAAIFPGSVAEKAGLKENDIILEFNKEKITAENTLAKIIMKYNPGARVSLKILRNGKEINVEVILDERSE</sequence>
<keyword evidence="2" id="KW-0645">Protease</keyword>
<gene>
    <name evidence="6" type="ORF">COT33_02560</name>
</gene>
<dbReference type="CDD" id="cd06779">
    <property type="entry name" value="cpPDZ_Deg_HtrA-like"/>
    <property type="match status" value="1"/>
</dbReference>
<dbReference type="EMBL" id="PEYD01000048">
    <property type="protein sequence ID" value="PIS39323.1"/>
    <property type="molecule type" value="Genomic_DNA"/>
</dbReference>
<keyword evidence="4" id="KW-0812">Transmembrane</keyword>
<evidence type="ECO:0000256" key="1">
    <source>
        <dbReference type="ARBA" id="ARBA00010541"/>
    </source>
</evidence>
<dbReference type="InterPro" id="IPR043504">
    <property type="entry name" value="Peptidase_S1_PA_chymotrypsin"/>
</dbReference>
<dbReference type="SMART" id="SM00228">
    <property type="entry name" value="PDZ"/>
    <property type="match status" value="1"/>
</dbReference>
<dbReference type="AlphaFoldDB" id="A0A2H0YNH8"/>
<evidence type="ECO:0000256" key="3">
    <source>
        <dbReference type="ARBA" id="ARBA00022801"/>
    </source>
</evidence>
<accession>A0A2H0YNH8</accession>
<organism evidence="6 7">
    <name type="scientific">Candidatus Nealsonbacteria bacterium CG08_land_8_20_14_0_20_38_20</name>
    <dbReference type="NCBI Taxonomy" id="1974705"/>
    <lineage>
        <taxon>Bacteria</taxon>
        <taxon>Candidatus Nealsoniibacteriota</taxon>
    </lineage>
</organism>
<evidence type="ECO:0000259" key="5">
    <source>
        <dbReference type="SMART" id="SM00228"/>
    </source>
</evidence>
<protein>
    <recommendedName>
        <fullName evidence="5">PDZ domain-containing protein</fullName>
    </recommendedName>
</protein>
<comment type="similarity">
    <text evidence="1">Belongs to the peptidase S1C family.</text>
</comment>
<dbReference type="Gene3D" id="2.40.10.10">
    <property type="entry name" value="Trypsin-like serine proteases"/>
    <property type="match status" value="2"/>
</dbReference>
<dbReference type="InterPro" id="IPR001478">
    <property type="entry name" value="PDZ"/>
</dbReference>
<feature type="transmembrane region" description="Helical" evidence="4">
    <location>
        <begin position="27"/>
        <end position="54"/>
    </location>
</feature>
<dbReference type="SUPFAM" id="SSF50494">
    <property type="entry name" value="Trypsin-like serine proteases"/>
    <property type="match status" value="1"/>
</dbReference>
<dbReference type="InterPro" id="IPR009003">
    <property type="entry name" value="Peptidase_S1_PA"/>
</dbReference>
<dbReference type="Proteomes" id="UP000230088">
    <property type="component" value="Unassembled WGS sequence"/>
</dbReference>
<dbReference type="GO" id="GO:0006508">
    <property type="term" value="P:proteolysis"/>
    <property type="evidence" value="ECO:0007669"/>
    <property type="project" value="UniProtKB-KW"/>
</dbReference>
<name>A0A2H0YNH8_9BACT</name>
<evidence type="ECO:0000313" key="6">
    <source>
        <dbReference type="EMBL" id="PIS39323.1"/>
    </source>
</evidence>